<dbReference type="Proteomes" id="UP000324536">
    <property type="component" value="Chromosome"/>
</dbReference>
<sequence>MEQRRVSASSSTAGTTSVPAPTLTSAGFVAPAESDILTGALADMNAALGGNASTALSTPQGQLAMSFTAALGDAYDQMLALFNGVDPDRAQGRMQDAIGNLYFLSRKGASATGLGDFACTVTGAVACPAGSIALYQSVPGLTGITNPAAGVNGAEEEGRIAFEKRRAASVAANAMGFLGALNGAVRAVAGVTDAYVTDNSTAQTQVVGGVSLAPHSLYVCVNGGADADVALAILRKKPPGCAYTGATTVTVTDPDSTAAVPLRYDVSFTRATPTPVYMTVTLGSSATVPATVEQDVRAAVLAAFAVDTSATIGGTLYASAYYAAVAALGSWARVVGITLGLDPSPTGLTAQLAMNMVPTMEAATIAVVLG</sequence>
<dbReference type="KEGG" id="acek:FLP30_05275"/>
<dbReference type="EMBL" id="CP043506">
    <property type="protein sequence ID" value="QEO17216.1"/>
    <property type="molecule type" value="Genomic_DNA"/>
</dbReference>
<keyword evidence="3" id="KW-1185">Reference proteome</keyword>
<evidence type="ECO:0000313" key="2">
    <source>
        <dbReference type="EMBL" id="QEO17216.1"/>
    </source>
</evidence>
<accession>A0A5C1YLP9</accession>
<gene>
    <name evidence="2" type="ORF">FLP30_05275</name>
</gene>
<protein>
    <recommendedName>
        <fullName evidence="4">Baseplate protein J-like domain-containing protein</fullName>
    </recommendedName>
</protein>
<proteinExistence type="predicted"/>
<evidence type="ECO:0008006" key="4">
    <source>
        <dbReference type="Google" id="ProtNLM"/>
    </source>
</evidence>
<evidence type="ECO:0000313" key="3">
    <source>
        <dbReference type="Proteomes" id="UP000324536"/>
    </source>
</evidence>
<name>A0A5C1YLP9_9PROT</name>
<evidence type="ECO:0000256" key="1">
    <source>
        <dbReference type="SAM" id="MobiDB-lite"/>
    </source>
</evidence>
<reference evidence="2 3" key="1">
    <citation type="submission" date="2019-09" db="EMBL/GenBank/DDBJ databases">
        <title>Genome sequencing of strain KACC 21233.</title>
        <authorList>
            <person name="Heo J."/>
            <person name="Kim S.-J."/>
            <person name="Kim J.-S."/>
            <person name="Hong S.-B."/>
            <person name="Kwon S.-W."/>
        </authorList>
    </citation>
    <scope>NUCLEOTIDE SEQUENCE [LARGE SCALE GENOMIC DNA]</scope>
    <source>
        <strain evidence="2 3">KACC 21233</strain>
    </source>
</reference>
<organism evidence="2 3">
    <name type="scientific">Acetobacter vaccinii</name>
    <dbReference type="NCBI Taxonomy" id="2592655"/>
    <lineage>
        <taxon>Bacteria</taxon>
        <taxon>Pseudomonadati</taxon>
        <taxon>Pseudomonadota</taxon>
        <taxon>Alphaproteobacteria</taxon>
        <taxon>Acetobacterales</taxon>
        <taxon>Acetobacteraceae</taxon>
        <taxon>Acetobacter</taxon>
    </lineage>
</organism>
<dbReference type="AlphaFoldDB" id="A0A5C1YLP9"/>
<feature type="region of interest" description="Disordered" evidence="1">
    <location>
        <begin position="1"/>
        <end position="20"/>
    </location>
</feature>
<dbReference type="OrthoDB" id="7497539at2"/>